<dbReference type="PANTHER" id="PTHR16515:SF55">
    <property type="entry name" value="C2H2-TYPE DOMAIN-CONTAINING PROTEIN"/>
    <property type="match status" value="1"/>
</dbReference>
<dbReference type="eggNOG" id="KOG1721">
    <property type="taxonomic scope" value="Eukaryota"/>
</dbReference>
<dbReference type="SMART" id="SM00355">
    <property type="entry name" value="ZnF_C2H2"/>
    <property type="match status" value="5"/>
</dbReference>
<dbReference type="EMBL" id="KK852469">
    <property type="protein sequence ID" value="KDR23264.1"/>
    <property type="molecule type" value="Genomic_DNA"/>
</dbReference>
<dbReference type="InterPro" id="IPR050331">
    <property type="entry name" value="Zinc_finger"/>
</dbReference>
<keyword evidence="4" id="KW-0677">Repeat</keyword>
<evidence type="ECO:0000256" key="10">
    <source>
        <dbReference type="ARBA" id="ARBA00023242"/>
    </source>
</evidence>
<comment type="similarity">
    <text evidence="2">Belongs to the krueppel C2H2-type zinc-finger protein family.</text>
</comment>
<dbReference type="OMA" id="THEGEHQ"/>
<dbReference type="GO" id="GO:0008170">
    <property type="term" value="F:N-methyltransferase activity"/>
    <property type="evidence" value="ECO:0007669"/>
    <property type="project" value="UniProtKB-ARBA"/>
</dbReference>
<evidence type="ECO:0000256" key="5">
    <source>
        <dbReference type="ARBA" id="ARBA00022771"/>
    </source>
</evidence>
<dbReference type="Pfam" id="PF00096">
    <property type="entry name" value="zf-C2H2"/>
    <property type="match status" value="5"/>
</dbReference>
<dbReference type="SUPFAM" id="SSF57667">
    <property type="entry name" value="beta-beta-alpha zinc fingers"/>
    <property type="match status" value="3"/>
</dbReference>
<dbReference type="FunFam" id="3.30.160.60:FF:000450">
    <property type="entry name" value="PR domain zinc finger protein 14"/>
    <property type="match status" value="1"/>
</dbReference>
<dbReference type="FunFam" id="3.30.160.60:FF:000761">
    <property type="entry name" value="Zinc finger protein 449"/>
    <property type="match status" value="1"/>
</dbReference>
<dbReference type="Gene3D" id="3.30.160.60">
    <property type="entry name" value="Classic Zinc Finger"/>
    <property type="match status" value="5"/>
</dbReference>
<dbReference type="GO" id="GO:0010468">
    <property type="term" value="P:regulation of gene expression"/>
    <property type="evidence" value="ECO:0007669"/>
    <property type="project" value="TreeGrafter"/>
</dbReference>
<evidence type="ECO:0000256" key="8">
    <source>
        <dbReference type="ARBA" id="ARBA00023125"/>
    </source>
</evidence>
<evidence type="ECO:0000256" key="11">
    <source>
        <dbReference type="PROSITE-ProRule" id="PRU00042"/>
    </source>
</evidence>
<dbReference type="AlphaFoldDB" id="A0A067RTU1"/>
<dbReference type="Proteomes" id="UP000027135">
    <property type="component" value="Unassembled WGS sequence"/>
</dbReference>
<evidence type="ECO:0000256" key="3">
    <source>
        <dbReference type="ARBA" id="ARBA00022723"/>
    </source>
</evidence>
<organism evidence="13 14">
    <name type="scientific">Zootermopsis nevadensis</name>
    <name type="common">Dampwood termite</name>
    <dbReference type="NCBI Taxonomy" id="136037"/>
    <lineage>
        <taxon>Eukaryota</taxon>
        <taxon>Metazoa</taxon>
        <taxon>Ecdysozoa</taxon>
        <taxon>Arthropoda</taxon>
        <taxon>Hexapoda</taxon>
        <taxon>Insecta</taxon>
        <taxon>Pterygota</taxon>
        <taxon>Neoptera</taxon>
        <taxon>Polyneoptera</taxon>
        <taxon>Dictyoptera</taxon>
        <taxon>Blattodea</taxon>
        <taxon>Blattoidea</taxon>
        <taxon>Termitoidae</taxon>
        <taxon>Termopsidae</taxon>
        <taxon>Zootermopsis</taxon>
    </lineage>
</organism>
<dbReference type="GO" id="GO:0032502">
    <property type="term" value="P:developmental process"/>
    <property type="evidence" value="ECO:0007669"/>
    <property type="project" value="UniProtKB-ARBA"/>
</dbReference>
<evidence type="ECO:0000256" key="1">
    <source>
        <dbReference type="ARBA" id="ARBA00004123"/>
    </source>
</evidence>
<dbReference type="GO" id="GO:0008757">
    <property type="term" value="F:S-adenosylmethionine-dependent methyltransferase activity"/>
    <property type="evidence" value="ECO:0007669"/>
    <property type="project" value="UniProtKB-ARBA"/>
</dbReference>
<feature type="domain" description="C2H2-type" evidence="12">
    <location>
        <begin position="252"/>
        <end position="279"/>
    </location>
</feature>
<dbReference type="PANTHER" id="PTHR16515">
    <property type="entry name" value="PR DOMAIN ZINC FINGER PROTEIN"/>
    <property type="match status" value="1"/>
</dbReference>
<feature type="domain" description="C2H2-type" evidence="12">
    <location>
        <begin position="317"/>
        <end position="344"/>
    </location>
</feature>
<dbReference type="PROSITE" id="PS00028">
    <property type="entry name" value="ZINC_FINGER_C2H2_1"/>
    <property type="match status" value="5"/>
</dbReference>
<accession>A0A067RTU1</accession>
<sequence>METCVLIPQEFSLVLTTESAPVVTASSPAVDRNANKLPEMRVNVWTNARIPQGTLIYPFQGTIRLDKLEVYSCLDDNDIRHRFGCYDEITEVDRRRVRHCNWVRFLRAASTYSDEVNLIGTKVKGEPLYEAVKSIPANSELVVYFLPERHEEVLFMPAVHYLRNSLYRRTMDTILEDSPLDLSMSLLSRVFISSSPPSGGDTDERKSVSGESLSSAASSAGDLLDTLRHDACATLLQPSPKSRPPRGERTLLPCEVCGKAFDRPSLLKRHMRTHTFGKMVKLCWGEKPHVCLVCSKGFSTSSSLNTHRRIHSGEKPHQCQVCGKRFTASSNLYYHRMTHIKEKPHKCGLCSKSFPTPGDLKSHMYVHNGSWPFKCHICNRGFSKHTNLKNHLFLHTGK</sequence>
<keyword evidence="8" id="KW-0238">DNA-binding</keyword>
<dbReference type="CDD" id="cd10534">
    <property type="entry name" value="PR-SET_PRDM-like"/>
    <property type="match status" value="1"/>
</dbReference>
<comment type="subcellular location">
    <subcellularLocation>
        <location evidence="1">Nucleus</location>
    </subcellularLocation>
</comment>
<dbReference type="Pfam" id="PF21549">
    <property type="entry name" value="PRDM2_PR"/>
    <property type="match status" value="1"/>
</dbReference>
<evidence type="ECO:0000256" key="2">
    <source>
        <dbReference type="ARBA" id="ARBA00006991"/>
    </source>
</evidence>
<dbReference type="FunFam" id="3.30.160.60:FF:001049">
    <property type="entry name" value="zinc finger protein 319"/>
    <property type="match status" value="1"/>
</dbReference>
<keyword evidence="9" id="KW-0804">Transcription</keyword>
<feature type="domain" description="C2H2-type" evidence="12">
    <location>
        <begin position="373"/>
        <end position="398"/>
    </location>
</feature>
<keyword evidence="5 11" id="KW-0863">Zinc-finger</keyword>
<dbReference type="GO" id="GO:0005634">
    <property type="term" value="C:nucleus"/>
    <property type="evidence" value="ECO:0007669"/>
    <property type="project" value="UniProtKB-SubCell"/>
</dbReference>
<dbReference type="InterPro" id="IPR001214">
    <property type="entry name" value="SET_dom"/>
</dbReference>
<evidence type="ECO:0000256" key="9">
    <source>
        <dbReference type="ARBA" id="ARBA00023163"/>
    </source>
</evidence>
<proteinExistence type="inferred from homology"/>
<dbReference type="FunFam" id="3.30.160.60:FF:000478">
    <property type="entry name" value="Zinc finger protein 133"/>
    <property type="match status" value="1"/>
</dbReference>
<dbReference type="InterPro" id="IPR046341">
    <property type="entry name" value="SET_dom_sf"/>
</dbReference>
<dbReference type="InterPro" id="IPR013087">
    <property type="entry name" value="Znf_C2H2_type"/>
</dbReference>
<protein>
    <recommendedName>
        <fullName evidence="12">C2H2-type domain-containing protein</fullName>
    </recommendedName>
</protein>
<dbReference type="PROSITE" id="PS50157">
    <property type="entry name" value="ZINC_FINGER_C2H2_2"/>
    <property type="match status" value="5"/>
</dbReference>
<name>A0A067RTU1_ZOONE</name>
<feature type="domain" description="C2H2-type" evidence="12">
    <location>
        <begin position="345"/>
        <end position="372"/>
    </location>
</feature>
<evidence type="ECO:0000256" key="6">
    <source>
        <dbReference type="ARBA" id="ARBA00022833"/>
    </source>
</evidence>
<keyword evidence="10" id="KW-0539">Nucleus</keyword>
<keyword evidence="14" id="KW-1185">Reference proteome</keyword>
<dbReference type="GO" id="GO:0008270">
    <property type="term" value="F:zinc ion binding"/>
    <property type="evidence" value="ECO:0007669"/>
    <property type="project" value="UniProtKB-KW"/>
</dbReference>
<evidence type="ECO:0000259" key="12">
    <source>
        <dbReference type="PROSITE" id="PS50157"/>
    </source>
</evidence>
<feature type="domain" description="C2H2-type" evidence="12">
    <location>
        <begin position="289"/>
        <end position="316"/>
    </location>
</feature>
<dbReference type="Gene3D" id="2.170.270.10">
    <property type="entry name" value="SET domain"/>
    <property type="match status" value="1"/>
</dbReference>
<dbReference type="InParanoid" id="A0A067RTU1"/>
<evidence type="ECO:0000256" key="7">
    <source>
        <dbReference type="ARBA" id="ARBA00023015"/>
    </source>
</evidence>
<reference evidence="13 14" key="1">
    <citation type="journal article" date="2014" name="Nat. Commun.">
        <title>Molecular traces of alternative social organization in a termite genome.</title>
        <authorList>
            <person name="Terrapon N."/>
            <person name="Li C."/>
            <person name="Robertson H.M."/>
            <person name="Ji L."/>
            <person name="Meng X."/>
            <person name="Booth W."/>
            <person name="Chen Z."/>
            <person name="Childers C.P."/>
            <person name="Glastad K.M."/>
            <person name="Gokhale K."/>
            <person name="Gowin J."/>
            <person name="Gronenberg W."/>
            <person name="Hermansen R.A."/>
            <person name="Hu H."/>
            <person name="Hunt B.G."/>
            <person name="Huylmans A.K."/>
            <person name="Khalil S.M."/>
            <person name="Mitchell R.D."/>
            <person name="Munoz-Torres M.C."/>
            <person name="Mustard J.A."/>
            <person name="Pan H."/>
            <person name="Reese J.T."/>
            <person name="Scharf M.E."/>
            <person name="Sun F."/>
            <person name="Vogel H."/>
            <person name="Xiao J."/>
            <person name="Yang W."/>
            <person name="Yang Z."/>
            <person name="Yang Z."/>
            <person name="Zhou J."/>
            <person name="Zhu J."/>
            <person name="Brent C.S."/>
            <person name="Elsik C.G."/>
            <person name="Goodisman M.A."/>
            <person name="Liberles D.A."/>
            <person name="Roe R.M."/>
            <person name="Vargo E.L."/>
            <person name="Vilcinskas A."/>
            <person name="Wang J."/>
            <person name="Bornberg-Bauer E."/>
            <person name="Korb J."/>
            <person name="Zhang G."/>
            <person name="Liebig J."/>
        </authorList>
    </citation>
    <scope>NUCLEOTIDE SEQUENCE [LARGE SCALE GENOMIC DNA]</scope>
    <source>
        <tissue evidence="13">Whole organism</tissue>
    </source>
</reference>
<feature type="non-terminal residue" evidence="13">
    <location>
        <position position="398"/>
    </location>
</feature>
<evidence type="ECO:0000313" key="14">
    <source>
        <dbReference type="Proteomes" id="UP000027135"/>
    </source>
</evidence>
<dbReference type="GO" id="GO:0008276">
    <property type="term" value="F:protein methyltransferase activity"/>
    <property type="evidence" value="ECO:0007669"/>
    <property type="project" value="UniProtKB-ARBA"/>
</dbReference>
<dbReference type="InterPro" id="IPR036236">
    <property type="entry name" value="Znf_C2H2_sf"/>
</dbReference>
<gene>
    <name evidence="13" type="ORF">L798_15123</name>
</gene>
<dbReference type="GO" id="GO:0003677">
    <property type="term" value="F:DNA binding"/>
    <property type="evidence" value="ECO:0007669"/>
    <property type="project" value="UniProtKB-KW"/>
</dbReference>
<evidence type="ECO:0000313" key="13">
    <source>
        <dbReference type="EMBL" id="KDR23264.1"/>
    </source>
</evidence>
<keyword evidence="7" id="KW-0805">Transcription regulation</keyword>
<evidence type="ECO:0000256" key="4">
    <source>
        <dbReference type="ARBA" id="ARBA00022737"/>
    </source>
</evidence>
<keyword evidence="6" id="KW-0862">Zinc</keyword>
<keyword evidence="3" id="KW-0479">Metal-binding</keyword>